<evidence type="ECO:0000256" key="2">
    <source>
        <dbReference type="ARBA" id="ARBA00022737"/>
    </source>
</evidence>
<keyword evidence="2" id="KW-0677">Repeat</keyword>
<keyword evidence="1" id="KW-0732">Signal</keyword>
<dbReference type="EMBL" id="OE001087">
    <property type="protein sequence ID" value="CAD7455957.1"/>
    <property type="molecule type" value="Genomic_DNA"/>
</dbReference>
<dbReference type="InterPro" id="IPR052110">
    <property type="entry name" value="MCFD2-like"/>
</dbReference>
<feature type="domain" description="EF-hand" evidence="4">
    <location>
        <begin position="176"/>
        <end position="257"/>
    </location>
</feature>
<evidence type="ECO:0000256" key="1">
    <source>
        <dbReference type="ARBA" id="ARBA00022729"/>
    </source>
</evidence>
<dbReference type="PANTHER" id="PTHR23104">
    <property type="entry name" value="MULTIPLE COAGULATION FACTOR DEFICIENCY PROTEIN 2 NEURAL STEM CELL DERIVED NEURONAL SURVIVAL PROTEIN"/>
    <property type="match status" value="1"/>
</dbReference>
<reference evidence="5" key="1">
    <citation type="submission" date="2020-11" db="EMBL/GenBank/DDBJ databases">
        <authorList>
            <person name="Tran Van P."/>
        </authorList>
    </citation>
    <scope>NUCLEOTIDE SEQUENCE</scope>
</reference>
<dbReference type="Pfam" id="PF13499">
    <property type="entry name" value="EF-hand_7"/>
    <property type="match status" value="1"/>
</dbReference>
<organism evidence="5">
    <name type="scientific">Timema tahoe</name>
    <dbReference type="NCBI Taxonomy" id="61484"/>
    <lineage>
        <taxon>Eukaryota</taxon>
        <taxon>Metazoa</taxon>
        <taxon>Ecdysozoa</taxon>
        <taxon>Arthropoda</taxon>
        <taxon>Hexapoda</taxon>
        <taxon>Insecta</taxon>
        <taxon>Pterygota</taxon>
        <taxon>Neoptera</taxon>
        <taxon>Polyneoptera</taxon>
        <taxon>Phasmatodea</taxon>
        <taxon>Timematodea</taxon>
        <taxon>Timematoidea</taxon>
        <taxon>Timematidae</taxon>
        <taxon>Timema</taxon>
    </lineage>
</organism>
<accession>A0A7R9IC99</accession>
<dbReference type="GO" id="GO:0005509">
    <property type="term" value="F:calcium ion binding"/>
    <property type="evidence" value="ECO:0007669"/>
    <property type="project" value="InterPro"/>
</dbReference>
<dbReference type="InterPro" id="IPR011992">
    <property type="entry name" value="EF-hand-dom_pair"/>
</dbReference>
<evidence type="ECO:0000313" key="5">
    <source>
        <dbReference type="EMBL" id="CAD7455957.1"/>
    </source>
</evidence>
<name>A0A7R9IC99_9NEOP</name>
<dbReference type="CDD" id="cd00051">
    <property type="entry name" value="EFh"/>
    <property type="match status" value="1"/>
</dbReference>
<dbReference type="InterPro" id="IPR018247">
    <property type="entry name" value="EF_Hand_1_Ca_BS"/>
</dbReference>
<dbReference type="PROSITE" id="PS00018">
    <property type="entry name" value="EF_HAND_1"/>
    <property type="match status" value="2"/>
</dbReference>
<dbReference type="SUPFAM" id="SSF47473">
    <property type="entry name" value="EF-hand"/>
    <property type="match status" value="1"/>
</dbReference>
<evidence type="ECO:0000256" key="3">
    <source>
        <dbReference type="ARBA" id="ARBA00022837"/>
    </source>
</evidence>
<dbReference type="InterPro" id="IPR002048">
    <property type="entry name" value="EF_hand_dom"/>
</dbReference>
<dbReference type="AlphaFoldDB" id="A0A7R9IC99"/>
<dbReference type="Gene3D" id="1.10.238.10">
    <property type="entry name" value="EF-hand"/>
    <property type="match status" value="1"/>
</dbReference>
<protein>
    <recommendedName>
        <fullName evidence="4">EF-hand domain-containing protein</fullName>
    </recommendedName>
</protein>
<evidence type="ECO:0000259" key="4">
    <source>
        <dbReference type="Pfam" id="PF13499"/>
    </source>
</evidence>
<dbReference type="PANTHER" id="PTHR23104:SF17">
    <property type="entry name" value="EF-HAND DOMAIN-CONTAINING PROTEIN"/>
    <property type="match status" value="1"/>
</dbReference>
<proteinExistence type="predicted"/>
<keyword evidence="3" id="KW-0106">Calcium</keyword>
<gene>
    <name evidence="5" type="ORF">TTEB3V08_LOCUS4003</name>
</gene>
<sequence length="270" mass="30429">MLAIVEFGSSYSCGCSNCRFVLRISHAAREVNNSSIVTYNMYSKPGPASEVSAKSCSSSTDMQYVASAIGSSADFGCQRVFTEGGTRRTTTTLPAGDRNKYLDTNKFQFSKFRHITPTTLKVNRFLTQLIFTLFQAHHAHHPQGQQILNAANVMQEKDHIQEHMEVPMDTSKMTEQELQFHYFKMHDADNNNKLDGSELIKSLIHWHEQGHQDPNNPTPQGEKIFSDEELLQLIDPILNMDDGNNDGYIDYPEFVRAQQKAAANTAAPRH</sequence>